<evidence type="ECO:0000313" key="2">
    <source>
        <dbReference type="Proteomes" id="UP000188273"/>
    </source>
</evidence>
<dbReference type="Proteomes" id="UP000188273">
    <property type="component" value="Chromosome"/>
</dbReference>
<evidence type="ECO:0000313" key="1">
    <source>
        <dbReference type="EMBL" id="AQQ10265.1"/>
    </source>
</evidence>
<proteinExistence type="predicted"/>
<dbReference type="Gene3D" id="3.50.50.60">
    <property type="entry name" value="FAD/NAD(P)-binding domain"/>
    <property type="match status" value="1"/>
</dbReference>
<dbReference type="Pfam" id="PF12831">
    <property type="entry name" value="FAD_oxidored"/>
    <property type="match status" value="1"/>
</dbReference>
<reference evidence="2" key="1">
    <citation type="submission" date="2017-02" db="EMBL/GenBank/DDBJ databases">
        <title>Comparative genomics and description of representatives of a novel lineage of planctomycetes thriving in anoxic sediments.</title>
        <authorList>
            <person name="Spring S."/>
            <person name="Bunk B."/>
            <person name="Sproer C."/>
            <person name="Klenk H.-P."/>
        </authorList>
    </citation>
    <scope>NUCLEOTIDE SEQUENCE [LARGE SCALE GENOMIC DNA]</scope>
    <source>
        <strain evidence="2">L21-RPul-D3</strain>
    </source>
</reference>
<dbReference type="SUPFAM" id="SSF51905">
    <property type="entry name" value="FAD/NAD(P)-binding domain"/>
    <property type="match status" value="1"/>
</dbReference>
<dbReference type="AlphaFoldDB" id="A0A1Q2HSQ2"/>
<accession>A0A1Q2HSQ2</accession>
<sequence length="146" mass="15302">MFLKYSKSIPIKYDVDVFIGGGGPAGIAAGATAAKSGASTFLAESHTCLGGMGTAGLVPLFMNFCDGKNFLAGGFGKDIYNAVIDSGGVKYNRYLSIKAEPLKRIYDRIAAESGLKLTFQTNVVDAVAENEKFNILSAAPKAGYSQ</sequence>
<gene>
    <name evidence="1" type="ORF">L21SP3_02093</name>
</gene>
<protein>
    <submittedName>
        <fullName evidence="1">Ribulose-1,5-biphosphate synthetase</fullName>
    </submittedName>
</protein>
<dbReference type="OrthoDB" id="9777740at2"/>
<dbReference type="STRING" id="1940790.L21SP3_02093"/>
<dbReference type="InterPro" id="IPR036188">
    <property type="entry name" value="FAD/NAD-bd_sf"/>
</dbReference>
<dbReference type="KEGG" id="pbu:L21SP3_02093"/>
<dbReference type="EMBL" id="CP019633">
    <property type="protein sequence ID" value="AQQ10265.1"/>
    <property type="molecule type" value="Genomic_DNA"/>
</dbReference>
<keyword evidence="2" id="KW-1185">Reference proteome</keyword>
<name>A0A1Q2HSQ2_9BACT</name>
<organism evidence="1 2">
    <name type="scientific">Sedimentisphaera cyanobacteriorum</name>
    <dbReference type="NCBI Taxonomy" id="1940790"/>
    <lineage>
        <taxon>Bacteria</taxon>
        <taxon>Pseudomonadati</taxon>
        <taxon>Planctomycetota</taxon>
        <taxon>Phycisphaerae</taxon>
        <taxon>Sedimentisphaerales</taxon>
        <taxon>Sedimentisphaeraceae</taxon>
        <taxon>Sedimentisphaera</taxon>
    </lineage>
</organism>